<dbReference type="Gene3D" id="3.40.50.2300">
    <property type="match status" value="2"/>
</dbReference>
<evidence type="ECO:0000313" key="5">
    <source>
        <dbReference type="EMBL" id="GES06465.1"/>
    </source>
</evidence>
<keyword evidence="1" id="KW-0805">Transcription regulation</keyword>
<gene>
    <name evidence="5" type="ORF">Amac_000600</name>
</gene>
<dbReference type="SUPFAM" id="SSF53822">
    <property type="entry name" value="Periplasmic binding protein-like I"/>
    <property type="match status" value="1"/>
</dbReference>
<dbReference type="CDD" id="cd06267">
    <property type="entry name" value="PBP1_LacI_sugar_binding-like"/>
    <property type="match status" value="1"/>
</dbReference>
<keyword evidence="2" id="KW-0238">DNA-binding</keyword>
<evidence type="ECO:0000313" key="6">
    <source>
        <dbReference type="Proteomes" id="UP000331127"/>
    </source>
</evidence>
<evidence type="ECO:0000259" key="4">
    <source>
        <dbReference type="Pfam" id="PF13377"/>
    </source>
</evidence>
<dbReference type="InterPro" id="IPR046335">
    <property type="entry name" value="LacI/GalR-like_sensor"/>
</dbReference>
<dbReference type="PANTHER" id="PTHR30146">
    <property type="entry name" value="LACI-RELATED TRANSCRIPTIONAL REPRESSOR"/>
    <property type="match status" value="1"/>
</dbReference>
<dbReference type="GO" id="GO:0000976">
    <property type="term" value="F:transcription cis-regulatory region binding"/>
    <property type="evidence" value="ECO:0007669"/>
    <property type="project" value="TreeGrafter"/>
</dbReference>
<dbReference type="InterPro" id="IPR028082">
    <property type="entry name" value="Peripla_BP_I"/>
</dbReference>
<dbReference type="AlphaFoldDB" id="A0A5M3WBP7"/>
<dbReference type="Proteomes" id="UP000331127">
    <property type="component" value="Unassembled WGS sequence"/>
</dbReference>
<keyword evidence="3" id="KW-0804">Transcription</keyword>
<dbReference type="EMBL" id="BLAE01000003">
    <property type="protein sequence ID" value="GES06465.1"/>
    <property type="molecule type" value="Genomic_DNA"/>
</dbReference>
<comment type="caution">
    <text evidence="5">The sequence shown here is derived from an EMBL/GenBank/DDBJ whole genome shotgun (WGS) entry which is preliminary data.</text>
</comment>
<dbReference type="Pfam" id="PF13377">
    <property type="entry name" value="Peripla_BP_3"/>
    <property type="match status" value="1"/>
</dbReference>
<sequence>MSYAPTDARASQMRGVPTKPVAMRWSSNSTNSTIEALVDRQVDGILMIAPLTSRADLDKIAESIPMVVLGRHEKSAIYDSVFDDDEYGASLVVEHLIGLGHRRIGHISQKDASRARPSASLISIRADSYARVMLDHGLEDEIAVAMTAWTEEGGYAGTRELLARAPGVTAIFAGADQAAFGALAAVHEAGLSVPGDVSVAGYDNTRMVALDHISLTSVDQDGLIMGRTAGRLLLERVEGRTASVRFSVTPSLVPRRSTAAPRAG</sequence>
<name>A0A5M3WBP7_9ACTN</name>
<dbReference type="PANTHER" id="PTHR30146:SF155">
    <property type="entry name" value="ALANINE RACEMASE"/>
    <property type="match status" value="1"/>
</dbReference>
<reference evidence="5 6" key="1">
    <citation type="submission" date="2019-10" db="EMBL/GenBank/DDBJ databases">
        <title>Whole genome shotgun sequence of Acrocarpospora macrocephala NBRC 16266.</title>
        <authorList>
            <person name="Ichikawa N."/>
            <person name="Kimura A."/>
            <person name="Kitahashi Y."/>
            <person name="Komaki H."/>
            <person name="Oguchi A."/>
        </authorList>
    </citation>
    <scope>NUCLEOTIDE SEQUENCE [LARGE SCALE GENOMIC DNA]</scope>
    <source>
        <strain evidence="5 6">NBRC 16266</strain>
    </source>
</reference>
<organism evidence="5 6">
    <name type="scientific">Acrocarpospora macrocephala</name>
    <dbReference type="NCBI Taxonomy" id="150177"/>
    <lineage>
        <taxon>Bacteria</taxon>
        <taxon>Bacillati</taxon>
        <taxon>Actinomycetota</taxon>
        <taxon>Actinomycetes</taxon>
        <taxon>Streptosporangiales</taxon>
        <taxon>Streptosporangiaceae</taxon>
        <taxon>Acrocarpospora</taxon>
    </lineage>
</organism>
<keyword evidence="6" id="KW-1185">Reference proteome</keyword>
<feature type="domain" description="Transcriptional regulator LacI/GalR-like sensor" evidence="4">
    <location>
        <begin position="93"/>
        <end position="258"/>
    </location>
</feature>
<accession>A0A5M3WBP7</accession>
<evidence type="ECO:0000256" key="3">
    <source>
        <dbReference type="ARBA" id="ARBA00023163"/>
    </source>
</evidence>
<dbReference type="GO" id="GO:0003700">
    <property type="term" value="F:DNA-binding transcription factor activity"/>
    <property type="evidence" value="ECO:0007669"/>
    <property type="project" value="TreeGrafter"/>
</dbReference>
<evidence type="ECO:0000256" key="2">
    <source>
        <dbReference type="ARBA" id="ARBA00023125"/>
    </source>
</evidence>
<proteinExistence type="predicted"/>
<protein>
    <recommendedName>
        <fullName evidence="4">Transcriptional regulator LacI/GalR-like sensor domain-containing protein</fullName>
    </recommendedName>
</protein>
<evidence type="ECO:0000256" key="1">
    <source>
        <dbReference type="ARBA" id="ARBA00023015"/>
    </source>
</evidence>